<feature type="compositionally biased region" description="Polar residues" evidence="1">
    <location>
        <begin position="1"/>
        <end position="18"/>
    </location>
</feature>
<dbReference type="OrthoDB" id="6415790at2759"/>
<feature type="region of interest" description="Disordered" evidence="1">
    <location>
        <begin position="569"/>
        <end position="599"/>
    </location>
</feature>
<feature type="compositionally biased region" description="Polar residues" evidence="1">
    <location>
        <begin position="213"/>
        <end position="226"/>
    </location>
</feature>
<dbReference type="InterPro" id="IPR051640">
    <property type="entry name" value="GRB10-interact_GYF"/>
</dbReference>
<dbReference type="PANTHER" id="PTHR14445:SF36">
    <property type="entry name" value="FI03272P-RELATED"/>
    <property type="match status" value="1"/>
</dbReference>
<dbReference type="Pfam" id="PF02213">
    <property type="entry name" value="GYF"/>
    <property type="match status" value="1"/>
</dbReference>
<dbReference type="SMART" id="SM00444">
    <property type="entry name" value="GYF"/>
    <property type="match status" value="1"/>
</dbReference>
<keyword evidence="4" id="KW-1185">Reference proteome</keyword>
<dbReference type="GeneID" id="25901731"/>
<protein>
    <recommendedName>
        <fullName evidence="2">GYF domain-containing protein</fullName>
    </recommendedName>
</protein>
<organism evidence="3 4">
    <name type="scientific">Sphaeroforma arctica JP610</name>
    <dbReference type="NCBI Taxonomy" id="667725"/>
    <lineage>
        <taxon>Eukaryota</taxon>
        <taxon>Ichthyosporea</taxon>
        <taxon>Ichthyophonida</taxon>
        <taxon>Sphaeroforma</taxon>
    </lineage>
</organism>
<dbReference type="SUPFAM" id="SSF55277">
    <property type="entry name" value="GYF domain"/>
    <property type="match status" value="1"/>
</dbReference>
<evidence type="ECO:0000259" key="2">
    <source>
        <dbReference type="PROSITE" id="PS50829"/>
    </source>
</evidence>
<dbReference type="EMBL" id="KQ241643">
    <property type="protein sequence ID" value="KNC86648.1"/>
    <property type="molecule type" value="Genomic_DNA"/>
</dbReference>
<feature type="compositionally biased region" description="Low complexity" evidence="1">
    <location>
        <begin position="645"/>
        <end position="669"/>
    </location>
</feature>
<feature type="compositionally biased region" description="Basic residues" evidence="1">
    <location>
        <begin position="532"/>
        <end position="544"/>
    </location>
</feature>
<feature type="compositionally biased region" description="Low complexity" evidence="1">
    <location>
        <begin position="781"/>
        <end position="794"/>
    </location>
</feature>
<feature type="compositionally biased region" description="Polar residues" evidence="1">
    <location>
        <begin position="95"/>
        <end position="109"/>
    </location>
</feature>
<feature type="region of interest" description="Disordered" evidence="1">
    <location>
        <begin position="1121"/>
        <end position="1146"/>
    </location>
</feature>
<name>A0A0L0GEI1_9EUKA</name>
<feature type="region of interest" description="Disordered" evidence="1">
    <location>
        <begin position="336"/>
        <end position="380"/>
    </location>
</feature>
<accession>A0A0L0GEI1</accession>
<dbReference type="eggNOG" id="KOG1862">
    <property type="taxonomic scope" value="Eukaryota"/>
</dbReference>
<feature type="compositionally biased region" description="Low complexity" evidence="1">
    <location>
        <begin position="739"/>
        <end position="752"/>
    </location>
</feature>
<feature type="compositionally biased region" description="Low complexity" evidence="1">
    <location>
        <begin position="60"/>
        <end position="70"/>
    </location>
</feature>
<dbReference type="PANTHER" id="PTHR14445">
    <property type="entry name" value="GRB10 INTERACTING GYF PROTEIN"/>
    <property type="match status" value="1"/>
</dbReference>
<dbReference type="Proteomes" id="UP000054560">
    <property type="component" value="Unassembled WGS sequence"/>
</dbReference>
<dbReference type="PROSITE" id="PS50829">
    <property type="entry name" value="GYF"/>
    <property type="match status" value="1"/>
</dbReference>
<dbReference type="GO" id="GO:0005829">
    <property type="term" value="C:cytosol"/>
    <property type="evidence" value="ECO:0007669"/>
    <property type="project" value="TreeGrafter"/>
</dbReference>
<evidence type="ECO:0000256" key="1">
    <source>
        <dbReference type="SAM" id="MobiDB-lite"/>
    </source>
</evidence>
<sequence length="1374" mass="149059">MNPNQVNPVSRGSVTSLARYSRGRGTRGESTRQDLGRRYTSASLLSNGTRPGNAGGGVTGTVSGTGTPTTDTHDRDRDNSGGWQTQQRHGKSSVDGLQQNGWSSRTPVSGGTGREDLASLHPNEFGTGPTGAAERERGVPSDAATPGGADIGVGVGGLIAGSRISVTYREAHTHRRLTATMSATGPVGSATGFGAERASNRDSPGIDSPVLGRSSSKLSNWRTRNNMPPPREADTDAGTNRNHPLNGDVNESSADNATDELDDTFPSVTSLQDVLGDFLDDIEDDRTSDSHASMGMGHGGGITGLHSRMGDGISMGSGGLNSGDDVIVEQSQSKYFNRPQSPAPVGARDSMVGQGQPSPMENRSGASSPSPYRTSPTPPPGLEVVAMPTSWVYKDPQGNVQGPFATREMYQWHTSGYFKPDLNISEYHDTMSSSGSIVGATNNYHFLTLAQWLKVWGPRQPFMRYETTPGANAPAPAPMYGNTGQAHERHGQSIPSNSPREQQYNRMAQPQQGQGYGSQQQGYQSQSPYTHAHTHTPTHTHTRALHGNNGLHQSSMDALNWDKHHSGSIHSAIEPYNPYNPDQRTPQAQHGRDGSSSLYENSVFSAPISAQHSTHSGVGRVESMPFMARANDQRFGSPLQQDVEQVSTQRQSQPQPQYQQQHTQQQQHQAAENAEGYPRSPMEQIIGQTTPPQQQEQSNRDAPKGQDRAQETYGTSGYVHSDNMDDDGETGQWDEKVPQYQQEMYTQQQQQMHKQREERERAVALQAYQEQQREPEHASGGRDNSGSSSGGRPESSTDHSQHHTPAVRKASESDNNGWTAVESKHHHHSNRKQSEPNTEANTALPMRAEEVVHVTTLTTEQITSVRSADPNSQYMSKMVERVENISIALETKPAMAAPWAETRAHGTPGAGVHAAPPVSLQQTIQQEKDERERKEQRRLAELAHLAQVQQAKRAQTAKATAAATAAAVSVPVVPQKSLREIQVEEEWVREAERQQRAVQMLSNEKQGPALRWASGALLGNPNAPTGPSLADIQAQEQQVMEERKAKQSSAQHDFTTPLIRSGWKNNTRPTVQADTALEAPRPQEKTVPADVSGAVSDNLWDMVEAETHDDLEPETVVVQKAMSKSEKKRLRKKQRDAAASAPQKVEAVPVKTKPLSAAPTFDERVEDITTPAELRVWAEANLEKLNPGGLDVATFVTVVDDLPSPPKVIEFIQDTLGMDNEVRDFCQGYIARKQHVFVQQKERAQTMPPQSSGAPPQGVRGNAPQVGMNYVTAKMQGPNFSAPSMAWPELQPSPVAPKQAVAPPAMTQTKQKAVAKAIGKNANPATLATTQVTATKKKKKSKGQKLGPELLGFSVKDTERINGGEILDPVALGL</sequence>
<feature type="compositionally biased region" description="Basic and acidic residues" evidence="1">
    <location>
        <begin position="771"/>
        <end position="780"/>
    </location>
</feature>
<feature type="region of interest" description="Disordered" evidence="1">
    <location>
        <begin position="1"/>
        <end position="150"/>
    </location>
</feature>
<evidence type="ECO:0000313" key="4">
    <source>
        <dbReference type="Proteomes" id="UP000054560"/>
    </source>
</evidence>
<dbReference type="Gene3D" id="3.30.1490.40">
    <property type="match status" value="1"/>
</dbReference>
<feature type="compositionally biased region" description="Basic and acidic residues" evidence="1">
    <location>
        <begin position="698"/>
        <end position="710"/>
    </location>
</feature>
<dbReference type="InterPro" id="IPR003169">
    <property type="entry name" value="GYF"/>
</dbReference>
<feature type="compositionally biased region" description="Polar residues" evidence="1">
    <location>
        <begin position="493"/>
        <end position="508"/>
    </location>
</feature>
<dbReference type="InterPro" id="IPR035445">
    <property type="entry name" value="GYF-like_dom_sf"/>
</dbReference>
<feature type="compositionally biased region" description="Basic and acidic residues" evidence="1">
    <location>
        <begin position="26"/>
        <end position="37"/>
    </location>
</feature>
<feature type="region of interest" description="Disordered" evidence="1">
    <location>
        <begin position="467"/>
        <end position="555"/>
    </location>
</feature>
<feature type="compositionally biased region" description="Polar residues" evidence="1">
    <location>
        <begin position="580"/>
        <end position="599"/>
    </location>
</feature>
<proteinExistence type="predicted"/>
<feature type="domain" description="GYF" evidence="2">
    <location>
        <begin position="388"/>
        <end position="448"/>
    </location>
</feature>
<reference evidence="3 4" key="1">
    <citation type="submission" date="2011-02" db="EMBL/GenBank/DDBJ databases">
        <title>The Genome Sequence of Sphaeroforma arctica JP610.</title>
        <authorList>
            <consortium name="The Broad Institute Genome Sequencing Platform"/>
            <person name="Russ C."/>
            <person name="Cuomo C."/>
            <person name="Young S.K."/>
            <person name="Zeng Q."/>
            <person name="Gargeya S."/>
            <person name="Alvarado L."/>
            <person name="Berlin A."/>
            <person name="Chapman S.B."/>
            <person name="Chen Z."/>
            <person name="Freedman E."/>
            <person name="Gellesch M."/>
            <person name="Goldberg J."/>
            <person name="Griggs A."/>
            <person name="Gujja S."/>
            <person name="Heilman E."/>
            <person name="Heiman D."/>
            <person name="Howarth C."/>
            <person name="Mehta T."/>
            <person name="Neiman D."/>
            <person name="Pearson M."/>
            <person name="Roberts A."/>
            <person name="Saif S."/>
            <person name="Shea T."/>
            <person name="Shenoy N."/>
            <person name="Sisk P."/>
            <person name="Stolte C."/>
            <person name="Sykes S."/>
            <person name="White J."/>
            <person name="Yandava C."/>
            <person name="Burger G."/>
            <person name="Gray M.W."/>
            <person name="Holland P.W.H."/>
            <person name="King N."/>
            <person name="Lang F.B.F."/>
            <person name="Roger A.J."/>
            <person name="Ruiz-Trillo I."/>
            <person name="Haas B."/>
            <person name="Nusbaum C."/>
            <person name="Birren B."/>
        </authorList>
    </citation>
    <scope>NUCLEOTIDE SEQUENCE [LARGE SCALE GENOMIC DNA]</scope>
    <source>
        <strain evidence="3 4">JP610</strain>
    </source>
</reference>
<dbReference type="RefSeq" id="XP_014160550.1">
    <property type="nucleotide sequence ID" value="XM_014305075.1"/>
</dbReference>
<gene>
    <name evidence="3" type="ORF">SARC_01227</name>
</gene>
<dbReference type="STRING" id="667725.A0A0L0GEI1"/>
<feature type="region of interest" description="Disordered" evidence="1">
    <location>
        <begin position="639"/>
        <end position="845"/>
    </location>
</feature>
<feature type="region of interest" description="Disordered" evidence="1">
    <location>
        <begin position="181"/>
        <end position="264"/>
    </location>
</feature>
<feature type="compositionally biased region" description="Polar residues" evidence="1">
    <location>
        <begin position="353"/>
        <end position="366"/>
    </location>
</feature>
<feature type="compositionally biased region" description="Low complexity" evidence="1">
    <location>
        <begin position="509"/>
        <end position="531"/>
    </location>
</feature>
<evidence type="ECO:0000313" key="3">
    <source>
        <dbReference type="EMBL" id="KNC86648.1"/>
    </source>
</evidence>
<feature type="compositionally biased region" description="Low complexity" evidence="1">
    <location>
        <begin position="683"/>
        <end position="697"/>
    </location>
</feature>
<feature type="compositionally biased region" description="Polar residues" evidence="1">
    <location>
        <begin position="237"/>
        <end position="256"/>
    </location>
</feature>